<dbReference type="Proteomes" id="UP000030651">
    <property type="component" value="Unassembled WGS sequence"/>
</dbReference>
<evidence type="ECO:0000313" key="2">
    <source>
        <dbReference type="EMBL" id="ETS81891.1"/>
    </source>
</evidence>
<evidence type="ECO:0000313" key="3">
    <source>
        <dbReference type="Proteomes" id="UP000030651"/>
    </source>
</evidence>
<proteinExistence type="predicted"/>
<reference evidence="3" key="1">
    <citation type="journal article" date="2015" name="BMC Genomics">
        <title>Genomic and transcriptomic analysis of the endophytic fungus Pestalotiopsis fici reveals its lifestyle and high potential for synthesis of natural products.</title>
        <authorList>
            <person name="Wang X."/>
            <person name="Zhang X."/>
            <person name="Liu L."/>
            <person name="Xiang M."/>
            <person name="Wang W."/>
            <person name="Sun X."/>
            <person name="Che Y."/>
            <person name="Guo L."/>
            <person name="Liu G."/>
            <person name="Guo L."/>
            <person name="Wang C."/>
            <person name="Yin W.B."/>
            <person name="Stadler M."/>
            <person name="Zhang X."/>
            <person name="Liu X."/>
        </authorList>
    </citation>
    <scope>NUCLEOTIDE SEQUENCE [LARGE SCALE GENOMIC DNA]</scope>
    <source>
        <strain evidence="3">W106-1 / CGMCC3.15140</strain>
    </source>
</reference>
<accession>W3X9P3</accession>
<dbReference type="RefSeq" id="XP_007833665.1">
    <property type="nucleotide sequence ID" value="XM_007835474.1"/>
</dbReference>
<dbReference type="InParanoid" id="W3X9P3"/>
<dbReference type="KEGG" id="pfy:PFICI_06893"/>
<feature type="compositionally biased region" description="Polar residues" evidence="1">
    <location>
        <begin position="88"/>
        <end position="108"/>
    </location>
</feature>
<dbReference type="InterPro" id="IPR035186">
    <property type="entry name" value="DUF5308"/>
</dbReference>
<keyword evidence="3" id="KW-1185">Reference proteome</keyword>
<gene>
    <name evidence="2" type="ORF">PFICI_06893</name>
</gene>
<sequence length="177" mass="18721">MANLPAQHPSLALHLVDRSLTPLITSAQNQQQAQTLVGLSQTALGAHETAQRLGLGLPQRIMVEHASNGPILLQSFLNPGSAQPAPEGQSSVNGQRTRGTTAQDSTGHDQFSTLLAESEATEAEDVNAPPLLISTVIAPTSDAVLESRRAAARLERVGREVQTKWAELQNPDGLDGK</sequence>
<dbReference type="HOGENOM" id="CLU_088991_0_0_1"/>
<dbReference type="Pfam" id="PF17233">
    <property type="entry name" value="DUF5308"/>
    <property type="match status" value="1"/>
</dbReference>
<dbReference type="AlphaFoldDB" id="W3X9P3"/>
<dbReference type="eggNOG" id="ENOG502RJR0">
    <property type="taxonomic scope" value="Eukaryota"/>
</dbReference>
<organism evidence="2 3">
    <name type="scientific">Pestalotiopsis fici (strain W106-1 / CGMCC3.15140)</name>
    <dbReference type="NCBI Taxonomy" id="1229662"/>
    <lineage>
        <taxon>Eukaryota</taxon>
        <taxon>Fungi</taxon>
        <taxon>Dikarya</taxon>
        <taxon>Ascomycota</taxon>
        <taxon>Pezizomycotina</taxon>
        <taxon>Sordariomycetes</taxon>
        <taxon>Xylariomycetidae</taxon>
        <taxon>Amphisphaeriales</taxon>
        <taxon>Sporocadaceae</taxon>
        <taxon>Pestalotiopsis</taxon>
    </lineage>
</organism>
<dbReference type="OMA" id="REFQREW"/>
<feature type="region of interest" description="Disordered" evidence="1">
    <location>
        <begin position="76"/>
        <end position="108"/>
    </location>
</feature>
<dbReference type="OrthoDB" id="5305418at2759"/>
<name>W3X9P3_PESFW</name>
<dbReference type="EMBL" id="KI912112">
    <property type="protein sequence ID" value="ETS81891.1"/>
    <property type="molecule type" value="Genomic_DNA"/>
</dbReference>
<dbReference type="GeneID" id="19271906"/>
<protein>
    <submittedName>
        <fullName evidence="2">Uncharacterized protein</fullName>
    </submittedName>
</protein>
<evidence type="ECO:0000256" key="1">
    <source>
        <dbReference type="SAM" id="MobiDB-lite"/>
    </source>
</evidence>